<proteinExistence type="inferred from homology"/>
<dbReference type="InterPro" id="IPR043137">
    <property type="entry name" value="GGT_ssub_C"/>
</dbReference>
<dbReference type="NCBIfam" id="TIGR00066">
    <property type="entry name" value="g_glut_trans"/>
    <property type="match status" value="1"/>
</dbReference>
<dbReference type="PANTHER" id="PTHR43881:SF1">
    <property type="entry name" value="GAMMA-GLUTAMYLTRANSPEPTIDASE (AFU_ORTHOLOGUE AFUA_4G13580)"/>
    <property type="match status" value="1"/>
</dbReference>
<evidence type="ECO:0000313" key="7">
    <source>
        <dbReference type="Proteomes" id="UP001239019"/>
    </source>
</evidence>
<protein>
    <recommendedName>
        <fullName evidence="4">Glutathione hydrolase proenzyme</fullName>
        <ecNumber evidence="4">2.3.2.2</ecNumber>
        <ecNumber evidence="4">3.4.19.13</ecNumber>
    </recommendedName>
    <component>
        <recommendedName>
            <fullName evidence="4">Glutathione hydrolase large chain</fullName>
        </recommendedName>
    </component>
    <component>
        <recommendedName>
            <fullName evidence="4">Glutathione hydrolase small chain</fullName>
        </recommendedName>
    </component>
</protein>
<dbReference type="EC" id="2.3.2.2" evidence="4"/>
<dbReference type="Gene3D" id="1.10.246.130">
    <property type="match status" value="1"/>
</dbReference>
<gene>
    <name evidence="6" type="primary">ggt</name>
    <name evidence="6" type="ORF">RBH19_11530</name>
</gene>
<keyword evidence="4" id="KW-0865">Zymogen</keyword>
<comment type="subunit">
    <text evidence="4">This enzyme consists of two polypeptide chains, which are synthesized in precursor form from a single polypeptide.</text>
</comment>
<dbReference type="Gene3D" id="3.60.20.40">
    <property type="match status" value="1"/>
</dbReference>
<comment type="catalytic activity">
    <reaction evidence="2 4">
        <text>glutathione + H2O = L-cysteinylglycine + L-glutamate</text>
        <dbReference type="Rhea" id="RHEA:28807"/>
        <dbReference type="ChEBI" id="CHEBI:15377"/>
        <dbReference type="ChEBI" id="CHEBI:29985"/>
        <dbReference type="ChEBI" id="CHEBI:57925"/>
        <dbReference type="ChEBI" id="CHEBI:61694"/>
        <dbReference type="EC" id="3.4.19.13"/>
    </reaction>
</comment>
<keyword evidence="4" id="KW-0378">Hydrolase</keyword>
<keyword evidence="7" id="KW-1185">Reference proteome</keyword>
<dbReference type="GO" id="GO:0103068">
    <property type="term" value="F:leukotriene C4 gamma-glutamyl transferase activity"/>
    <property type="evidence" value="ECO:0007669"/>
    <property type="project" value="UniProtKB-EC"/>
</dbReference>
<accession>A0ABU0WAL8</accession>
<dbReference type="InterPro" id="IPR052896">
    <property type="entry name" value="GGT-like_enzyme"/>
</dbReference>
<evidence type="ECO:0000256" key="4">
    <source>
        <dbReference type="RuleBase" id="RU368036"/>
    </source>
</evidence>
<evidence type="ECO:0000256" key="5">
    <source>
        <dbReference type="SAM" id="MobiDB-lite"/>
    </source>
</evidence>
<evidence type="ECO:0000256" key="2">
    <source>
        <dbReference type="ARBA" id="ARBA00001089"/>
    </source>
</evidence>
<dbReference type="Pfam" id="PF01019">
    <property type="entry name" value="G_glu_transpept"/>
    <property type="match status" value="1"/>
</dbReference>
<keyword evidence="4 6" id="KW-0012">Acyltransferase</keyword>
<comment type="pathway">
    <text evidence="4">Sulfur metabolism; glutathione metabolism.</text>
</comment>
<dbReference type="SUPFAM" id="SSF56235">
    <property type="entry name" value="N-terminal nucleophile aminohydrolases (Ntn hydrolases)"/>
    <property type="match status" value="1"/>
</dbReference>
<comment type="PTM">
    <text evidence="4">Cleaved by autocatalysis into a large and a small subunit.</text>
</comment>
<comment type="catalytic activity">
    <reaction evidence="1 4">
        <text>an S-substituted glutathione + H2O = an S-substituted L-cysteinylglycine + L-glutamate</text>
        <dbReference type="Rhea" id="RHEA:59468"/>
        <dbReference type="ChEBI" id="CHEBI:15377"/>
        <dbReference type="ChEBI" id="CHEBI:29985"/>
        <dbReference type="ChEBI" id="CHEBI:90779"/>
        <dbReference type="ChEBI" id="CHEBI:143103"/>
        <dbReference type="EC" id="3.4.19.13"/>
    </reaction>
</comment>
<evidence type="ECO:0000313" key="6">
    <source>
        <dbReference type="EMBL" id="MDQ2070510.1"/>
    </source>
</evidence>
<name>A0ABU0WAL8_9GAMM</name>
<organism evidence="6 7">
    <name type="scientific">Natronospira bacteriovora</name>
    <dbReference type="NCBI Taxonomy" id="3069753"/>
    <lineage>
        <taxon>Bacteria</taxon>
        <taxon>Pseudomonadati</taxon>
        <taxon>Pseudomonadota</taxon>
        <taxon>Gammaproteobacteria</taxon>
        <taxon>Natronospirales</taxon>
        <taxon>Natronospiraceae</taxon>
        <taxon>Natronospira</taxon>
    </lineage>
</organism>
<dbReference type="InterPro" id="IPR043138">
    <property type="entry name" value="GGT_lsub"/>
</dbReference>
<dbReference type="EMBL" id="JAVDDT010000008">
    <property type="protein sequence ID" value="MDQ2070510.1"/>
    <property type="molecule type" value="Genomic_DNA"/>
</dbReference>
<dbReference type="PRINTS" id="PR01210">
    <property type="entry name" value="GGTRANSPTASE"/>
</dbReference>
<dbReference type="InterPro" id="IPR029055">
    <property type="entry name" value="Ntn_hydrolases_N"/>
</dbReference>
<comment type="similarity">
    <text evidence="4">Belongs to the gamma-glutamyltransferase family.</text>
</comment>
<dbReference type="Proteomes" id="UP001239019">
    <property type="component" value="Unassembled WGS sequence"/>
</dbReference>
<comment type="catalytic activity">
    <reaction evidence="3 4">
        <text>an N-terminal (5-L-glutamyl)-[peptide] + an alpha-amino acid = 5-L-glutamyl amino acid + an N-terminal L-alpha-aminoacyl-[peptide]</text>
        <dbReference type="Rhea" id="RHEA:23904"/>
        <dbReference type="Rhea" id="RHEA-COMP:9780"/>
        <dbReference type="Rhea" id="RHEA-COMP:9795"/>
        <dbReference type="ChEBI" id="CHEBI:77644"/>
        <dbReference type="ChEBI" id="CHEBI:78597"/>
        <dbReference type="ChEBI" id="CHEBI:78599"/>
        <dbReference type="ChEBI" id="CHEBI:78608"/>
        <dbReference type="EC" id="2.3.2.2"/>
    </reaction>
</comment>
<dbReference type="PANTHER" id="PTHR43881">
    <property type="entry name" value="GAMMA-GLUTAMYLTRANSPEPTIDASE (AFU_ORTHOLOGUE AFUA_4G13580)"/>
    <property type="match status" value="1"/>
</dbReference>
<feature type="region of interest" description="Disordered" evidence="5">
    <location>
        <begin position="466"/>
        <end position="487"/>
    </location>
</feature>
<dbReference type="RefSeq" id="WP_306729010.1">
    <property type="nucleotide sequence ID" value="NZ_JAVDDT010000008.1"/>
</dbReference>
<reference evidence="6 7" key="1">
    <citation type="submission" date="2023-08" db="EMBL/GenBank/DDBJ databases">
        <title>Whole-genome sequencing of halo(alkali)philic microorganisms from hypersaline lakes.</title>
        <authorList>
            <person name="Sorokin D.Y."/>
            <person name="Abbas B."/>
            <person name="Merkel A.Y."/>
        </authorList>
    </citation>
    <scope>NUCLEOTIDE SEQUENCE [LARGE SCALE GENOMIC DNA]</scope>
    <source>
        <strain evidence="6 7">AB-CW4</strain>
    </source>
</reference>
<dbReference type="InterPro" id="IPR000101">
    <property type="entry name" value="GGT_peptidase"/>
</dbReference>
<evidence type="ECO:0000256" key="1">
    <source>
        <dbReference type="ARBA" id="ARBA00001049"/>
    </source>
</evidence>
<evidence type="ECO:0000256" key="3">
    <source>
        <dbReference type="ARBA" id="ARBA00047417"/>
    </source>
</evidence>
<keyword evidence="4" id="KW-0317">Glutathione biosynthesis</keyword>
<sequence>MSARYPRDSWATRSEVFSCNGMAATSQPLATEAAVSVLREGGSAVDAAIAANAVLCVVEPTGAGLGGDLFAMVWDPAEKKLKGMNASGGAPGAAGRSWFEGKGYKAIPDKGALSVSVPGAVGGWYELHRQYGRLPMSRLLEPAVAYARDGFPVSEIIATEWAANAQRLADEPGFATTFLPAGRAPRKGERFRNPGLARLLAGMAQDGEQVFYQGPAARSMSETVQQAGGLLSEQDLAAYKPEWVEPLSVDFHGKTVWQLPPNGQGIAALQMLRLLEPWDLKKAGFGSPEHVHLLVEAKKLAFADRARYYADPSFAKVPAEELISKAYNDERRRLLDANKAVRDIPAGEPKLDGGDTVYLTTADSEGMMVSLIQSNYMGMGSGVVPVGLGFSLQNRGCLFSLEAGHPNVIAPGKRPFHTIMPGFVTRDGEPWLSFGVMGGAMQPQGQVQVLINLLAFGMNLQAAGDAPRIRHDGSPGPTGKSADENGGVVHLEPGFPEGTAEALNDRGHTVQIGHGHYGGFQAIAWNPVDRIWRGASEYRKDGQASGY</sequence>
<dbReference type="EC" id="3.4.19.13" evidence="4"/>
<comment type="caution">
    <text evidence="6">The sequence shown here is derived from an EMBL/GenBank/DDBJ whole genome shotgun (WGS) entry which is preliminary data.</text>
</comment>
<keyword evidence="4 6" id="KW-0808">Transferase</keyword>